<evidence type="ECO:0000313" key="5">
    <source>
        <dbReference type="EMBL" id="SDQ51150.1"/>
    </source>
</evidence>
<sequence>MGDAVDALVAQWRRERPDLDVWPMEVIGRISRLSRLLERRLKDVFARYGLEQHEFDVLATLRRAGPPYELTAGGLLKAAMVTSGAITNRIDRLEAKNLVERVRDSDDRRCVRIRLTDRGRELVDEILPVHLANETGLLSVLSPDDRDHLIGVLRTLLESLGDTFSE</sequence>
<dbReference type="AlphaFoldDB" id="A0A1H1BHB6"/>
<keyword evidence="6" id="KW-1185">Reference proteome</keyword>
<evidence type="ECO:0000256" key="2">
    <source>
        <dbReference type="ARBA" id="ARBA00023125"/>
    </source>
</evidence>
<name>A0A1H1BHB6_9ACTN</name>
<dbReference type="SMART" id="SM00347">
    <property type="entry name" value="HTH_MARR"/>
    <property type="match status" value="1"/>
</dbReference>
<protein>
    <submittedName>
        <fullName evidence="5">DNA-binding transcriptional regulator, MarR family</fullName>
    </submittedName>
</protein>
<dbReference type="Gene3D" id="1.10.10.10">
    <property type="entry name" value="Winged helix-like DNA-binding domain superfamily/Winged helix DNA-binding domain"/>
    <property type="match status" value="1"/>
</dbReference>
<dbReference type="GO" id="GO:0003700">
    <property type="term" value="F:DNA-binding transcription factor activity"/>
    <property type="evidence" value="ECO:0007669"/>
    <property type="project" value="InterPro"/>
</dbReference>
<evidence type="ECO:0000313" key="6">
    <source>
        <dbReference type="Proteomes" id="UP000217103"/>
    </source>
</evidence>
<keyword evidence="2 5" id="KW-0238">DNA-binding</keyword>
<dbReference type="Proteomes" id="UP000217103">
    <property type="component" value="Unassembled WGS sequence"/>
</dbReference>
<evidence type="ECO:0000256" key="1">
    <source>
        <dbReference type="ARBA" id="ARBA00023015"/>
    </source>
</evidence>
<proteinExistence type="predicted"/>
<dbReference type="PROSITE" id="PS50995">
    <property type="entry name" value="HTH_MARR_2"/>
    <property type="match status" value="1"/>
</dbReference>
<dbReference type="InterPro" id="IPR000835">
    <property type="entry name" value="HTH_MarR-typ"/>
</dbReference>
<gene>
    <name evidence="5" type="ORF">SAMN04489764_0960</name>
</gene>
<dbReference type="SUPFAM" id="SSF46785">
    <property type="entry name" value="Winged helix' DNA-binding domain"/>
    <property type="match status" value="1"/>
</dbReference>
<dbReference type="RefSeq" id="WP_093257952.1">
    <property type="nucleotide sequence ID" value="NZ_FNKK01000002.1"/>
</dbReference>
<keyword evidence="3" id="KW-0804">Transcription</keyword>
<dbReference type="OrthoDB" id="3237509at2"/>
<reference evidence="5 6" key="1">
    <citation type="submission" date="2016-10" db="EMBL/GenBank/DDBJ databases">
        <authorList>
            <person name="de Groot N.N."/>
        </authorList>
    </citation>
    <scope>NUCLEOTIDE SEQUENCE [LARGE SCALE GENOMIC DNA]</scope>
    <source>
        <strain evidence="5 6">DSM 43794</strain>
    </source>
</reference>
<dbReference type="PANTHER" id="PTHR42756:SF1">
    <property type="entry name" value="TRANSCRIPTIONAL REPRESSOR OF EMRAB OPERON"/>
    <property type="match status" value="1"/>
</dbReference>
<dbReference type="PRINTS" id="PR00598">
    <property type="entry name" value="HTHMARR"/>
</dbReference>
<dbReference type="InterPro" id="IPR036388">
    <property type="entry name" value="WH-like_DNA-bd_sf"/>
</dbReference>
<evidence type="ECO:0000256" key="3">
    <source>
        <dbReference type="ARBA" id="ARBA00023163"/>
    </source>
</evidence>
<organism evidence="5 6">
    <name type="scientific">Thermostaphylospora chromogena</name>
    <dbReference type="NCBI Taxonomy" id="35622"/>
    <lineage>
        <taxon>Bacteria</taxon>
        <taxon>Bacillati</taxon>
        <taxon>Actinomycetota</taxon>
        <taxon>Actinomycetes</taxon>
        <taxon>Streptosporangiales</taxon>
        <taxon>Thermomonosporaceae</taxon>
        <taxon>Thermostaphylospora</taxon>
    </lineage>
</organism>
<dbReference type="InterPro" id="IPR036390">
    <property type="entry name" value="WH_DNA-bd_sf"/>
</dbReference>
<keyword evidence="1" id="KW-0805">Transcription regulation</keyword>
<dbReference type="Pfam" id="PF01047">
    <property type="entry name" value="MarR"/>
    <property type="match status" value="1"/>
</dbReference>
<feature type="domain" description="HTH marR-type" evidence="4">
    <location>
        <begin position="23"/>
        <end position="158"/>
    </location>
</feature>
<evidence type="ECO:0000259" key="4">
    <source>
        <dbReference type="PROSITE" id="PS50995"/>
    </source>
</evidence>
<accession>A0A1H1BHB6</accession>
<dbReference type="PANTHER" id="PTHR42756">
    <property type="entry name" value="TRANSCRIPTIONAL REGULATOR, MARR"/>
    <property type="match status" value="1"/>
</dbReference>
<dbReference type="EMBL" id="FNKK01000002">
    <property type="protein sequence ID" value="SDQ51150.1"/>
    <property type="molecule type" value="Genomic_DNA"/>
</dbReference>
<dbReference type="GO" id="GO:0003677">
    <property type="term" value="F:DNA binding"/>
    <property type="evidence" value="ECO:0007669"/>
    <property type="project" value="UniProtKB-KW"/>
</dbReference>
<dbReference type="STRING" id="35622.SAMN04489764_0960"/>